<reference evidence="2 3" key="1">
    <citation type="submission" date="2021-06" db="EMBL/GenBank/DDBJ databases">
        <authorList>
            <person name="Kallberg Y."/>
            <person name="Tangrot J."/>
            <person name="Rosling A."/>
        </authorList>
    </citation>
    <scope>NUCLEOTIDE SEQUENCE [LARGE SCALE GENOMIC DNA]</scope>
    <source>
        <strain evidence="2 3">120-4 pot B 10/14</strain>
    </source>
</reference>
<feature type="region of interest" description="Disordered" evidence="1">
    <location>
        <begin position="45"/>
        <end position="64"/>
    </location>
</feature>
<dbReference type="Proteomes" id="UP000789901">
    <property type="component" value="Unassembled WGS sequence"/>
</dbReference>
<sequence length="64" mass="7101">PVINYFTEELTVEDIRFSAIPIEYLATSNEGVAYIFNVNSSNPNAPFNDQPGESQISIEAQTYA</sequence>
<evidence type="ECO:0000256" key="1">
    <source>
        <dbReference type="SAM" id="MobiDB-lite"/>
    </source>
</evidence>
<comment type="caution">
    <text evidence="2">The sequence shown here is derived from an EMBL/GenBank/DDBJ whole genome shotgun (WGS) entry which is preliminary data.</text>
</comment>
<evidence type="ECO:0000313" key="2">
    <source>
        <dbReference type="EMBL" id="CAG8826601.1"/>
    </source>
</evidence>
<protein>
    <submittedName>
        <fullName evidence="2">715_t:CDS:1</fullName>
    </submittedName>
</protein>
<name>A0ABN7WCJ4_GIGMA</name>
<feature type="non-terminal residue" evidence="2">
    <location>
        <position position="1"/>
    </location>
</feature>
<accession>A0ABN7WCJ4</accession>
<gene>
    <name evidence="2" type="ORF">GMARGA_LOCUS29171</name>
</gene>
<organism evidence="2 3">
    <name type="scientific">Gigaspora margarita</name>
    <dbReference type="NCBI Taxonomy" id="4874"/>
    <lineage>
        <taxon>Eukaryota</taxon>
        <taxon>Fungi</taxon>
        <taxon>Fungi incertae sedis</taxon>
        <taxon>Mucoromycota</taxon>
        <taxon>Glomeromycotina</taxon>
        <taxon>Glomeromycetes</taxon>
        <taxon>Diversisporales</taxon>
        <taxon>Gigasporaceae</taxon>
        <taxon>Gigaspora</taxon>
    </lineage>
</organism>
<evidence type="ECO:0000313" key="3">
    <source>
        <dbReference type="Proteomes" id="UP000789901"/>
    </source>
</evidence>
<keyword evidence="3" id="KW-1185">Reference proteome</keyword>
<dbReference type="EMBL" id="CAJVQB010038751">
    <property type="protein sequence ID" value="CAG8826601.1"/>
    <property type="molecule type" value="Genomic_DNA"/>
</dbReference>
<proteinExistence type="predicted"/>